<dbReference type="PANTHER" id="PTHR12778:SF9">
    <property type="entry name" value="ACETYL-COENZYME A TRANSPORTER 1"/>
    <property type="match status" value="1"/>
</dbReference>
<dbReference type="OrthoDB" id="6415790at2759"/>
<feature type="transmembrane region" description="Helical" evidence="6">
    <location>
        <begin position="301"/>
        <end position="321"/>
    </location>
</feature>
<gene>
    <name evidence="7" type="ORF">CYFA0S_02e10440g</name>
</gene>
<dbReference type="FunFam" id="1.20.1250.20:FF:000289">
    <property type="entry name" value="Acetyl-coenzyme A transporter 1"/>
    <property type="match status" value="1"/>
</dbReference>
<keyword evidence="4 6" id="KW-0472">Membrane</keyword>
<evidence type="ECO:0000256" key="1">
    <source>
        <dbReference type="ARBA" id="ARBA00004141"/>
    </source>
</evidence>
<dbReference type="PhylomeDB" id="A0A061ANB5"/>
<proteinExistence type="predicted"/>
<feature type="transmembrane region" description="Helical" evidence="6">
    <location>
        <begin position="157"/>
        <end position="178"/>
    </location>
</feature>
<feature type="region of interest" description="Disordered" evidence="5">
    <location>
        <begin position="14"/>
        <end position="43"/>
    </location>
</feature>
<dbReference type="GO" id="GO:0016020">
    <property type="term" value="C:membrane"/>
    <property type="evidence" value="ECO:0007669"/>
    <property type="project" value="UniProtKB-SubCell"/>
</dbReference>
<dbReference type="EMBL" id="LK052887">
    <property type="protein sequence ID" value="CDR39003.1"/>
    <property type="molecule type" value="Genomic_DNA"/>
</dbReference>
<protein>
    <submittedName>
        <fullName evidence="7">CYFA0S02e10440g1_1</fullName>
    </submittedName>
</protein>
<dbReference type="Pfam" id="PF13000">
    <property type="entry name" value="Acatn"/>
    <property type="match status" value="1"/>
</dbReference>
<keyword evidence="2 6" id="KW-0812">Transmembrane</keyword>
<dbReference type="PANTHER" id="PTHR12778">
    <property type="entry name" value="SOLUTE CARRIER FAMILY 33 ACETYL-COA TRANSPORTER -RELATED"/>
    <property type="match status" value="1"/>
</dbReference>
<dbReference type="AlphaFoldDB" id="A0A061ANB5"/>
<evidence type="ECO:0000256" key="3">
    <source>
        <dbReference type="ARBA" id="ARBA00022989"/>
    </source>
</evidence>
<feature type="transmembrane region" description="Helical" evidence="6">
    <location>
        <begin position="128"/>
        <end position="145"/>
    </location>
</feature>
<feature type="transmembrane region" description="Helical" evidence="6">
    <location>
        <begin position="508"/>
        <end position="527"/>
    </location>
</feature>
<evidence type="ECO:0000256" key="6">
    <source>
        <dbReference type="SAM" id="Phobius"/>
    </source>
</evidence>
<dbReference type="InterPro" id="IPR004752">
    <property type="entry name" value="AmpG_permease/AT-1"/>
</dbReference>
<keyword evidence="3 6" id="KW-1133">Transmembrane helix</keyword>
<organism evidence="7">
    <name type="scientific">Cyberlindnera fabianii</name>
    <name type="common">Yeast</name>
    <name type="synonym">Hansenula fabianii</name>
    <dbReference type="NCBI Taxonomy" id="36022"/>
    <lineage>
        <taxon>Eukaryota</taxon>
        <taxon>Fungi</taxon>
        <taxon>Dikarya</taxon>
        <taxon>Ascomycota</taxon>
        <taxon>Saccharomycotina</taxon>
        <taxon>Saccharomycetes</taxon>
        <taxon>Phaffomycetales</taxon>
        <taxon>Phaffomycetaceae</taxon>
        <taxon>Cyberlindnera</taxon>
    </lineage>
</organism>
<feature type="transmembrane region" description="Helical" evidence="6">
    <location>
        <begin position="373"/>
        <end position="395"/>
    </location>
</feature>
<feature type="transmembrane region" description="Helical" evidence="6">
    <location>
        <begin position="198"/>
        <end position="218"/>
    </location>
</feature>
<evidence type="ECO:0000256" key="2">
    <source>
        <dbReference type="ARBA" id="ARBA00022692"/>
    </source>
</evidence>
<feature type="transmembrane region" description="Helical" evidence="6">
    <location>
        <begin position="404"/>
        <end position="424"/>
    </location>
</feature>
<dbReference type="InterPro" id="IPR024371">
    <property type="entry name" value="AcetylCoA_trans_1-like"/>
</dbReference>
<feature type="transmembrane region" description="Helical" evidence="6">
    <location>
        <begin position="342"/>
        <end position="361"/>
    </location>
</feature>
<dbReference type="Gene3D" id="1.20.1250.20">
    <property type="entry name" value="MFS general substrate transporter like domains"/>
    <property type="match status" value="1"/>
</dbReference>
<feature type="transmembrane region" description="Helical" evidence="6">
    <location>
        <begin position="60"/>
        <end position="85"/>
    </location>
</feature>
<name>A0A061ANB5_CYBFA</name>
<evidence type="ECO:0000256" key="5">
    <source>
        <dbReference type="SAM" id="MobiDB-lite"/>
    </source>
</evidence>
<reference evidence="7" key="1">
    <citation type="journal article" date="2014" name="Genome Announc.">
        <title>Genome sequence of the yeast Cyberlindnera fabianii (Hansenula fabianii).</title>
        <authorList>
            <person name="Freel K.C."/>
            <person name="Sarilar V."/>
            <person name="Neuveglise C."/>
            <person name="Devillers H."/>
            <person name="Friedrich A."/>
            <person name="Schacherer J."/>
        </authorList>
    </citation>
    <scope>NUCLEOTIDE SEQUENCE</scope>
    <source>
        <strain evidence="7">YJS4271</strain>
    </source>
</reference>
<evidence type="ECO:0000313" key="7">
    <source>
        <dbReference type="EMBL" id="CDR39003.1"/>
    </source>
</evidence>
<feature type="compositionally biased region" description="Polar residues" evidence="5">
    <location>
        <begin position="28"/>
        <end position="43"/>
    </location>
</feature>
<dbReference type="GO" id="GO:0008521">
    <property type="term" value="F:acetyl-CoA transmembrane transporter activity"/>
    <property type="evidence" value="ECO:0007669"/>
    <property type="project" value="InterPro"/>
</dbReference>
<dbReference type="SUPFAM" id="SSF103473">
    <property type="entry name" value="MFS general substrate transporter"/>
    <property type="match status" value="1"/>
</dbReference>
<sequence>MSESSNIELLPIHNRKSQSHSAIPSRPHTPSLQPSNPRSASPYSNVPPAATLPILDRPQFMLLVLLYLLQGIPVGLAFGSVPFLLKAKLSYSQVATFSLASYPYSLKLLWSPVVDAIYNKRLGRRKSWIIPIQLVSGFTLIYLGSNIDQLLEDPEKNLITITWAFFFLVFLCATQDIAVDGWALTILSPNALSYASTAQTIGLNTGYFLSFTIFLAFNSSEFSNKYLRSTPQDTGVLSLNTYLTFCGYLYLIVTVLVTFLVHEEPHHLRKNKRSDSIVDTANKSKNTLDSLKHVYASMFQVLRLSNIQAFIIILLISKIGFQANEGATNLKLLEKGFAREDLAITVLIDFPFEIIFGYYAAKWSTNDSGYLTPWLHAYLGRLVAAGCAFFVVMFFPSQGVTTSYFILVILQHLLGSFMSTIQFVSLNAFHTQIADPLIGGTYMTTLNTISNLGGQWPRYIVLNMIDWLTIGSCSTETNDFEPFKVKDEIDKIKCKDAGGTYQIVEDGYYMTNFLCIVVGCLLFFFWISPKVKHLQSLSTSAWRVKN</sequence>
<comment type="subcellular location">
    <subcellularLocation>
        <location evidence="1">Membrane</location>
        <topology evidence="1">Multi-pass membrane protein</topology>
    </subcellularLocation>
</comment>
<dbReference type="InterPro" id="IPR036259">
    <property type="entry name" value="MFS_trans_sf"/>
</dbReference>
<feature type="transmembrane region" description="Helical" evidence="6">
    <location>
        <begin position="239"/>
        <end position="261"/>
    </location>
</feature>
<accession>A0A061ANB5</accession>
<evidence type="ECO:0000256" key="4">
    <source>
        <dbReference type="ARBA" id="ARBA00023136"/>
    </source>
</evidence>
<dbReference type="GO" id="GO:0035348">
    <property type="term" value="P:acetyl-CoA transmembrane transport"/>
    <property type="evidence" value="ECO:0007669"/>
    <property type="project" value="InterPro"/>
</dbReference>
<dbReference type="VEuPathDB" id="FungiDB:BON22_3461"/>